<dbReference type="STRING" id="1347342.BN863_21190"/>
<dbReference type="PATRIC" id="fig|1347342.6.peg.2126"/>
<dbReference type="SUPFAM" id="SSF53649">
    <property type="entry name" value="Alkaline phosphatase-like"/>
    <property type="match status" value="1"/>
</dbReference>
<evidence type="ECO:0000259" key="1">
    <source>
        <dbReference type="Pfam" id="PF00884"/>
    </source>
</evidence>
<evidence type="ECO:0000313" key="3">
    <source>
        <dbReference type="Proteomes" id="UP000016160"/>
    </source>
</evidence>
<dbReference type="PANTHER" id="PTHR43751">
    <property type="entry name" value="SULFATASE"/>
    <property type="match status" value="1"/>
</dbReference>
<gene>
    <name evidence="2" type="ORF">BN863_21190</name>
</gene>
<dbReference type="Proteomes" id="UP000016160">
    <property type="component" value="Chromosome"/>
</dbReference>
<dbReference type="EMBL" id="HG315671">
    <property type="protein sequence ID" value="CDF79831.1"/>
    <property type="molecule type" value="Genomic_DNA"/>
</dbReference>
<dbReference type="InterPro" id="IPR000917">
    <property type="entry name" value="Sulfatase_N"/>
</dbReference>
<dbReference type="AlphaFoldDB" id="T2KN31"/>
<sequence>MLLALITYQVQAQQKRYNIVWINADDLGRELSCYGHPAVHTPNIDGLAKQGVLYTNAYANAPVCSASRSSQITGMYPTAINSLDHRTLNVTTLPDGIQPITDFFKQAGYFVSNGNGWDLLKSEGKKDYNFIPDIKYDGTDWSQRKKGQSFFAQVQIKYPHRTFVKDEVNPINPDDVVLPKCYPDYPLLRADWAMYLESVQHCDEVVGQILNKLEEDGLAENTVVFFFGDHGRPHLRDKQFLYEGGLQIPLIIRWPNHLKAGEIDKRLVSLVDVAATSLAISGIKTPYELHGKVYLGKHKEKRKYIYGFRQRTGDAVENMRSITDGRYKLIWNRTYNRPWMQLSSYKKLQYPAFALYHYLHNKGELKAPYNQFMAATKPEFELFDLDKDPMEFENLADKKSSKKIQNKLFQILASQLKEYEKNMVLEDDVTIAEAKKGSEIYYEKALQQQKLEISVDATYEDIVKDWENRLLKK</sequence>
<organism evidence="2 3">
    <name type="scientific">Formosa agariphila (strain DSM 15362 / KCTC 12365 / LMG 23005 / KMM 3901 / M-2Alg 35-1)</name>
    <dbReference type="NCBI Taxonomy" id="1347342"/>
    <lineage>
        <taxon>Bacteria</taxon>
        <taxon>Pseudomonadati</taxon>
        <taxon>Bacteroidota</taxon>
        <taxon>Flavobacteriia</taxon>
        <taxon>Flavobacteriales</taxon>
        <taxon>Flavobacteriaceae</taxon>
        <taxon>Formosa</taxon>
    </lineage>
</organism>
<accession>T2KN31</accession>
<evidence type="ECO:0000313" key="2">
    <source>
        <dbReference type="EMBL" id="CDF79831.1"/>
    </source>
</evidence>
<dbReference type="Gene3D" id="3.40.720.10">
    <property type="entry name" value="Alkaline Phosphatase, subunit A"/>
    <property type="match status" value="1"/>
</dbReference>
<feature type="domain" description="Sulfatase N-terminal" evidence="1">
    <location>
        <begin position="18"/>
        <end position="282"/>
    </location>
</feature>
<dbReference type="Pfam" id="PF00884">
    <property type="entry name" value="Sulfatase"/>
    <property type="match status" value="1"/>
</dbReference>
<proteinExistence type="predicted"/>
<dbReference type="GO" id="GO:0047753">
    <property type="term" value="F:choline-sulfatase activity"/>
    <property type="evidence" value="ECO:0007669"/>
    <property type="project" value="UniProtKB-EC"/>
</dbReference>
<keyword evidence="3" id="KW-1185">Reference proteome</keyword>
<dbReference type="HOGENOM" id="CLU_006332_9_3_10"/>
<dbReference type="InterPro" id="IPR052701">
    <property type="entry name" value="GAG_Ulvan_Degrading_Sulfatases"/>
</dbReference>
<dbReference type="CDD" id="cd16027">
    <property type="entry name" value="SGSH"/>
    <property type="match status" value="1"/>
</dbReference>
<protein>
    <submittedName>
        <fullName evidence="2">Arylsulfatase</fullName>
        <ecNumber evidence="2">3.1.6.6</ecNumber>
    </submittedName>
</protein>
<dbReference type="InterPro" id="IPR017850">
    <property type="entry name" value="Alkaline_phosphatase_core_sf"/>
</dbReference>
<keyword evidence="2" id="KW-0378">Hydrolase</keyword>
<name>T2KN31_FORAG</name>
<dbReference type="EC" id="3.1.6.6" evidence="2"/>
<reference evidence="2 3" key="1">
    <citation type="journal article" date="2013" name="Appl. Environ. Microbiol.">
        <title>The genome of the alga-associated marine flavobacterium Formosa agariphila KMM 3901T reveals a broad potential for degradation of algal polysaccharides.</title>
        <authorList>
            <person name="Mann A.J."/>
            <person name="Hahnke R.L."/>
            <person name="Huang S."/>
            <person name="Werner J."/>
            <person name="Xing P."/>
            <person name="Barbeyron T."/>
            <person name="Huettel B."/>
            <person name="Stueber K."/>
            <person name="Reinhardt R."/>
            <person name="Harder J."/>
            <person name="Gloeckner F.O."/>
            <person name="Amann R.I."/>
            <person name="Teeling H."/>
        </authorList>
    </citation>
    <scope>NUCLEOTIDE SEQUENCE [LARGE SCALE GENOMIC DNA]</scope>
    <source>
        <strain evidence="3">DSM 15362 / KCTC 12365 / LMG 23005 / KMM 3901</strain>
    </source>
</reference>
<dbReference type="eggNOG" id="COG3119">
    <property type="taxonomic scope" value="Bacteria"/>
</dbReference>
<dbReference type="PANTHER" id="PTHR43751:SF1">
    <property type="entry name" value="SULFATASE ATSG-RELATED"/>
    <property type="match status" value="1"/>
</dbReference>